<keyword evidence="3" id="KW-1185">Reference proteome</keyword>
<name>A0ABD1EKP4_HYPHA</name>
<dbReference type="CDD" id="cd10305">
    <property type="entry name" value="GST_C_AIMP3"/>
    <property type="match status" value="1"/>
</dbReference>
<organism evidence="2 3">
    <name type="scientific">Hypothenemus hampei</name>
    <name type="common">Coffee berry borer</name>
    <dbReference type="NCBI Taxonomy" id="57062"/>
    <lineage>
        <taxon>Eukaryota</taxon>
        <taxon>Metazoa</taxon>
        <taxon>Ecdysozoa</taxon>
        <taxon>Arthropoda</taxon>
        <taxon>Hexapoda</taxon>
        <taxon>Insecta</taxon>
        <taxon>Pterygota</taxon>
        <taxon>Neoptera</taxon>
        <taxon>Endopterygota</taxon>
        <taxon>Coleoptera</taxon>
        <taxon>Polyphaga</taxon>
        <taxon>Cucujiformia</taxon>
        <taxon>Curculionidae</taxon>
        <taxon>Scolytinae</taxon>
        <taxon>Hypothenemus</taxon>
    </lineage>
</organism>
<dbReference type="InterPro" id="IPR042450">
    <property type="entry name" value="EEF1E1"/>
</dbReference>
<evidence type="ECO:0000259" key="1">
    <source>
        <dbReference type="PROSITE" id="PS50405"/>
    </source>
</evidence>
<dbReference type="PANTHER" id="PTHR44490">
    <property type="entry name" value="EUKARYOTIC TRANSLATION ELONGATION FACTOR 1 EPSILON-1"/>
    <property type="match status" value="1"/>
</dbReference>
<evidence type="ECO:0000313" key="3">
    <source>
        <dbReference type="Proteomes" id="UP001566132"/>
    </source>
</evidence>
<comment type="caution">
    <text evidence="2">The sequence shown here is derived from an EMBL/GenBank/DDBJ whole genome shotgun (WGS) entry which is preliminary data.</text>
</comment>
<dbReference type="InterPro" id="IPR036282">
    <property type="entry name" value="Glutathione-S-Trfase_C_sf"/>
</dbReference>
<dbReference type="SUPFAM" id="SSF47616">
    <property type="entry name" value="GST C-terminal domain-like"/>
    <property type="match status" value="1"/>
</dbReference>
<dbReference type="PANTHER" id="PTHR44490:SF1">
    <property type="entry name" value="EUKARYOTIC TRANSLATION ELONGATION FACTOR 1 EPSILON-1"/>
    <property type="match status" value="1"/>
</dbReference>
<dbReference type="Gene3D" id="1.20.1050.10">
    <property type="match status" value="1"/>
</dbReference>
<dbReference type="InterPro" id="IPR010987">
    <property type="entry name" value="Glutathione-S-Trfase_C-like"/>
</dbReference>
<dbReference type="AlphaFoldDB" id="A0ABD1EKP4"/>
<accession>A0ABD1EKP4</accession>
<gene>
    <name evidence="2" type="ORF">ABEB36_008089</name>
</gene>
<dbReference type="InterPro" id="IPR053837">
    <property type="entry name" value="AIMP3/p18_C"/>
</dbReference>
<dbReference type="Proteomes" id="UP001566132">
    <property type="component" value="Unassembled WGS sequence"/>
</dbReference>
<dbReference type="EMBL" id="JBDJPC010000006">
    <property type="protein sequence ID" value="KAL1497065.1"/>
    <property type="molecule type" value="Genomic_DNA"/>
</dbReference>
<dbReference type="InterPro" id="IPR053836">
    <property type="entry name" value="Arc1-like_N"/>
</dbReference>
<protein>
    <recommendedName>
        <fullName evidence="1">GST C-terminal domain-containing protein</fullName>
    </recommendedName>
</protein>
<reference evidence="2 3" key="1">
    <citation type="submission" date="2024-05" db="EMBL/GenBank/DDBJ databases">
        <title>Genetic variation in Jamaican populations of the coffee berry borer (Hypothenemus hampei).</title>
        <authorList>
            <person name="Errbii M."/>
            <person name="Myrie A."/>
        </authorList>
    </citation>
    <scope>NUCLEOTIDE SEQUENCE [LARGE SCALE GENOMIC DNA]</scope>
    <source>
        <strain evidence="2">JA-Hopewell-2020-01-JO</strain>
        <tissue evidence="2">Whole body</tissue>
    </source>
</reference>
<dbReference type="Pfam" id="PF21972">
    <property type="entry name" value="Arc1p_N_like"/>
    <property type="match status" value="1"/>
</dbReference>
<proteinExistence type="predicted"/>
<sequence>MTTKHSQHLTDIAKYLNVPLGKISKNDQLYARISNNKKTIGILNIIFSLVKDSKSNLGGLEITEEALIHQWLEFGIIYASDGNSKQNNQTLLKNLNNILTTKTYLVGQRLTIADVFLYYSLLNIMETLPNFEKENYINVSRWFDNIQQDPSLRQNYNLIDFSTIYLSNGLGKHRV</sequence>
<dbReference type="GO" id="GO:0032991">
    <property type="term" value="C:protein-containing complex"/>
    <property type="evidence" value="ECO:0007669"/>
    <property type="project" value="UniProtKB-ARBA"/>
</dbReference>
<feature type="domain" description="GST C-terminal" evidence="1">
    <location>
        <begin position="36"/>
        <end position="175"/>
    </location>
</feature>
<dbReference type="PROSITE" id="PS50405">
    <property type="entry name" value="GST_CTER"/>
    <property type="match status" value="1"/>
</dbReference>
<evidence type="ECO:0000313" key="2">
    <source>
        <dbReference type="EMBL" id="KAL1497065.1"/>
    </source>
</evidence>